<evidence type="ECO:0000313" key="3">
    <source>
        <dbReference type="EMBL" id="ENN81945.1"/>
    </source>
</evidence>
<accession>N6UJM3</accession>
<feature type="region of interest" description="Disordered" evidence="1">
    <location>
        <begin position="72"/>
        <end position="93"/>
    </location>
</feature>
<evidence type="ECO:0000313" key="5">
    <source>
        <dbReference type="Proteomes" id="UP000030742"/>
    </source>
</evidence>
<dbReference type="InterPro" id="IPR001111">
    <property type="entry name" value="TGF-b_propeptide"/>
</dbReference>
<dbReference type="Pfam" id="PF00688">
    <property type="entry name" value="TGFb_propeptide"/>
    <property type="match status" value="1"/>
</dbReference>
<organism evidence="3">
    <name type="scientific">Dendroctonus ponderosae</name>
    <name type="common">Mountain pine beetle</name>
    <dbReference type="NCBI Taxonomy" id="77166"/>
    <lineage>
        <taxon>Eukaryota</taxon>
        <taxon>Metazoa</taxon>
        <taxon>Ecdysozoa</taxon>
        <taxon>Arthropoda</taxon>
        <taxon>Hexapoda</taxon>
        <taxon>Insecta</taxon>
        <taxon>Pterygota</taxon>
        <taxon>Neoptera</taxon>
        <taxon>Endopterygota</taxon>
        <taxon>Coleoptera</taxon>
        <taxon>Polyphaga</taxon>
        <taxon>Cucujiformia</taxon>
        <taxon>Curculionidae</taxon>
        <taxon>Scolytinae</taxon>
        <taxon>Dendroctonus</taxon>
    </lineage>
</organism>
<evidence type="ECO:0000259" key="2">
    <source>
        <dbReference type="Pfam" id="PF00688"/>
    </source>
</evidence>
<dbReference type="HOGENOM" id="CLU_1108056_0_0_1"/>
<dbReference type="Gene3D" id="2.60.120.970">
    <property type="match status" value="1"/>
</dbReference>
<evidence type="ECO:0000256" key="1">
    <source>
        <dbReference type="SAM" id="MobiDB-lite"/>
    </source>
</evidence>
<feature type="non-terminal residue" evidence="3">
    <location>
        <position position="1"/>
    </location>
</feature>
<dbReference type="EMBL" id="KB631984">
    <property type="protein sequence ID" value="ERL87635.1"/>
    <property type="molecule type" value="Genomic_DNA"/>
</dbReference>
<feature type="compositionally biased region" description="Polar residues" evidence="1">
    <location>
        <begin position="72"/>
        <end position="82"/>
    </location>
</feature>
<dbReference type="OrthoDB" id="6287506at2759"/>
<sequence length="251" mass="28279">MERPGPSGGIASLKNTNVVKLGLTRQLKLWPACKSTNKRLLISGYIYLSSRPGSLQDPTNGVHSRTDFVLKQQTSQARTQHQLLPGETPADQDQWRESDDVMNLFFNLDYNTDNKNSNIASATLRLYRLPQNITNRSDAGAKDDCKNNESVEEERLLRVSAYWYAKLQKKRRVKRRLSDSKVVPETSRWVELSVKPATKSWTKAGGRMLGLGILVEDQEGKPLRADKYFKGPSCTVGVRNADLYGKFSTSQ</sequence>
<evidence type="ECO:0000313" key="4">
    <source>
        <dbReference type="EMBL" id="ERL87635.1"/>
    </source>
</evidence>
<protein>
    <recommendedName>
        <fullName evidence="2">TGF-beta propeptide domain-containing protein</fullName>
    </recommendedName>
</protein>
<dbReference type="Proteomes" id="UP000030742">
    <property type="component" value="Unassembled WGS sequence"/>
</dbReference>
<reference evidence="3 5" key="1">
    <citation type="journal article" date="2013" name="Genome Biol.">
        <title>Draft genome of the mountain pine beetle, Dendroctonus ponderosae Hopkins, a major forest pest.</title>
        <authorList>
            <person name="Keeling C.I."/>
            <person name="Yuen M.M."/>
            <person name="Liao N.Y."/>
            <person name="Docking T.R."/>
            <person name="Chan S.K."/>
            <person name="Taylor G.A."/>
            <person name="Palmquist D.L."/>
            <person name="Jackman S.D."/>
            <person name="Nguyen A."/>
            <person name="Li M."/>
            <person name="Henderson H."/>
            <person name="Janes J.K."/>
            <person name="Zhao Y."/>
            <person name="Pandoh P."/>
            <person name="Moore R."/>
            <person name="Sperling F.A."/>
            <person name="Huber D.P."/>
            <person name="Birol I."/>
            <person name="Jones S.J."/>
            <person name="Bohlmann J."/>
        </authorList>
    </citation>
    <scope>NUCLEOTIDE SEQUENCE</scope>
</reference>
<dbReference type="EMBL" id="KB739998">
    <property type="protein sequence ID" value="ENN81945.1"/>
    <property type="molecule type" value="Genomic_DNA"/>
</dbReference>
<feature type="domain" description="TGF-beta propeptide" evidence="2">
    <location>
        <begin position="66"/>
        <end position="221"/>
    </location>
</feature>
<dbReference type="AlphaFoldDB" id="N6UJM3"/>
<name>N6UJM3_DENPD</name>
<proteinExistence type="predicted"/>
<gene>
    <name evidence="4" type="ORF">D910_05026</name>
    <name evidence="3" type="ORF">YQE_01656</name>
</gene>